<keyword evidence="5" id="KW-1185">Reference proteome</keyword>
<feature type="transmembrane region" description="Helical" evidence="1">
    <location>
        <begin position="462"/>
        <end position="482"/>
    </location>
</feature>
<evidence type="ECO:0000256" key="1">
    <source>
        <dbReference type="SAM" id="Phobius"/>
    </source>
</evidence>
<keyword evidence="1" id="KW-0472">Membrane</keyword>
<feature type="transmembrane region" description="Helical" evidence="1">
    <location>
        <begin position="494"/>
        <end position="515"/>
    </location>
</feature>
<feature type="transmembrane region" description="Helical" evidence="1">
    <location>
        <begin position="220"/>
        <end position="240"/>
    </location>
</feature>
<dbReference type="EMBL" id="CALOZG010000001">
    <property type="protein sequence ID" value="CAH3877770.1"/>
    <property type="molecule type" value="Genomic_DNA"/>
</dbReference>
<feature type="transmembrane region" description="Helical" evidence="1">
    <location>
        <begin position="643"/>
        <end position="667"/>
    </location>
</feature>
<name>A0A9P0SLL7_PIEBR</name>
<dbReference type="PANTHER" id="PTHR11161">
    <property type="entry name" value="O-ACYLTRANSFERASE"/>
    <property type="match status" value="1"/>
</dbReference>
<sequence length="719" mass="81871">MKTLILLLSISYATAWLDLNEFPNFYPFDRELHKRVLNSELCEKQLNYLRDNDSTLLLNFLDAGARIPKGVFGGNFRDMGNFYQCLGIRKRVENMDIEGKYCTINIPLTPDIPFGITEVSPKPLKWSTLIELVTQNKHNYFNQSTVDQFSGAKYLSYAPYVMKSTSRSARDTVQTIEVQLALCIPKACTTSEVLNKVGNITTLGLQYEDNLCRLPNDKHWVTADYIAIVVFSTFGLIILLSTTYDLHHIFYLKKAFNDKNMFRIFSAFTNLSMLCNLTNKRASLQCLDGIRAIAIFWVIIGHAFVASNITAFNFLDIQEWLSSIKSIWITGAPITVDTFFMISGLLLVYTSMPKYTSLGLLKNLHVFYLSRLLRMFPVLALAVLFEASLYNRISDGAFWHVAGNGVHTCRALWWSTLLHLQNFVNPLAECLPVTWYLAIDVQLHIISPIVLFWLLRGSKRTSWTALIIGFLVSIAIATTYIFLTDVHRNYFVYYYVNVLVRSPPFFVGMIVGYCLRVYRDRELNISTILSACMTTISLVLLCLVIYVNFLKDYSAHSKNWANSSVANIIDSFTRSIWSAALGWIIFMCVNGYGGPINKFLSMDMWKIASRISYAMYIIHFSVINAYFSSMVENHYFTVGTTVFIFFSCSVVTVVVSILLTGLIEIPFSILFKHMLDKVSVNYEKPLVKPSRPVEIENSNSNGNINDGFLCEETKSKTNL</sequence>
<gene>
    <name evidence="4" type="ORF">PIBRA_LOCUS632</name>
</gene>
<dbReference type="SMART" id="SM00703">
    <property type="entry name" value="NRF"/>
    <property type="match status" value="1"/>
</dbReference>
<dbReference type="GO" id="GO:0016747">
    <property type="term" value="F:acyltransferase activity, transferring groups other than amino-acyl groups"/>
    <property type="evidence" value="ECO:0007669"/>
    <property type="project" value="InterPro"/>
</dbReference>
<dbReference type="InterPro" id="IPR006621">
    <property type="entry name" value="Nose-resist-to-fluoxetine_N"/>
</dbReference>
<comment type="caution">
    <text evidence="4">The sequence shown here is derived from an EMBL/GenBank/DDBJ whole genome shotgun (WGS) entry which is preliminary data.</text>
</comment>
<dbReference type="InterPro" id="IPR002656">
    <property type="entry name" value="Acyl_transf_3_dom"/>
</dbReference>
<organism evidence="4 5">
    <name type="scientific">Pieris brassicae</name>
    <name type="common">White butterfly</name>
    <name type="synonym">Large white butterfly</name>
    <dbReference type="NCBI Taxonomy" id="7116"/>
    <lineage>
        <taxon>Eukaryota</taxon>
        <taxon>Metazoa</taxon>
        <taxon>Ecdysozoa</taxon>
        <taxon>Arthropoda</taxon>
        <taxon>Hexapoda</taxon>
        <taxon>Insecta</taxon>
        <taxon>Pterygota</taxon>
        <taxon>Neoptera</taxon>
        <taxon>Endopterygota</taxon>
        <taxon>Lepidoptera</taxon>
        <taxon>Glossata</taxon>
        <taxon>Ditrysia</taxon>
        <taxon>Papilionoidea</taxon>
        <taxon>Pieridae</taxon>
        <taxon>Pierinae</taxon>
        <taxon>Pieris</taxon>
    </lineage>
</organism>
<feature type="transmembrane region" description="Helical" evidence="1">
    <location>
        <begin position="372"/>
        <end position="390"/>
    </location>
</feature>
<keyword evidence="2" id="KW-0732">Signal</keyword>
<dbReference type="OrthoDB" id="118951at2759"/>
<feature type="transmembrane region" description="Helical" evidence="1">
    <location>
        <begin position="435"/>
        <end position="455"/>
    </location>
</feature>
<evidence type="ECO:0000313" key="4">
    <source>
        <dbReference type="EMBL" id="CAH3877770.1"/>
    </source>
</evidence>
<reference evidence="4" key="1">
    <citation type="submission" date="2022-05" db="EMBL/GenBank/DDBJ databases">
        <authorList>
            <person name="Okamura Y."/>
        </authorList>
    </citation>
    <scope>NUCLEOTIDE SEQUENCE</scope>
</reference>
<dbReference type="PANTHER" id="PTHR11161:SF0">
    <property type="entry name" value="O-ACYLTRANSFERASE LIKE PROTEIN"/>
    <property type="match status" value="1"/>
</dbReference>
<dbReference type="Proteomes" id="UP001152562">
    <property type="component" value="Unassembled WGS sequence"/>
</dbReference>
<dbReference type="AlphaFoldDB" id="A0A9P0SLL7"/>
<feature type="domain" description="Nose resistant-to-fluoxetine protein N-terminal" evidence="3">
    <location>
        <begin position="39"/>
        <end position="214"/>
    </location>
</feature>
<accession>A0A9P0SLL7</accession>
<proteinExistence type="predicted"/>
<protein>
    <recommendedName>
        <fullName evidence="3">Nose resistant-to-fluoxetine protein N-terminal domain-containing protein</fullName>
    </recommendedName>
</protein>
<feature type="transmembrane region" description="Helical" evidence="1">
    <location>
        <begin position="613"/>
        <end position="631"/>
    </location>
</feature>
<feature type="transmembrane region" description="Helical" evidence="1">
    <location>
        <begin position="327"/>
        <end position="352"/>
    </location>
</feature>
<dbReference type="Pfam" id="PF01757">
    <property type="entry name" value="Acyl_transf_3"/>
    <property type="match status" value="1"/>
</dbReference>
<feature type="transmembrane region" description="Helical" evidence="1">
    <location>
        <begin position="527"/>
        <end position="549"/>
    </location>
</feature>
<keyword evidence="1" id="KW-0812">Transmembrane</keyword>
<feature type="transmembrane region" description="Helical" evidence="1">
    <location>
        <begin position="291"/>
        <end position="315"/>
    </location>
</feature>
<evidence type="ECO:0000259" key="3">
    <source>
        <dbReference type="SMART" id="SM00703"/>
    </source>
</evidence>
<keyword evidence="1" id="KW-1133">Transmembrane helix</keyword>
<feature type="transmembrane region" description="Helical" evidence="1">
    <location>
        <begin position="575"/>
        <end position="593"/>
    </location>
</feature>
<evidence type="ECO:0000313" key="5">
    <source>
        <dbReference type="Proteomes" id="UP001152562"/>
    </source>
</evidence>
<evidence type="ECO:0000256" key="2">
    <source>
        <dbReference type="SAM" id="SignalP"/>
    </source>
</evidence>
<dbReference type="Pfam" id="PF20146">
    <property type="entry name" value="NRF"/>
    <property type="match status" value="1"/>
</dbReference>
<dbReference type="InterPro" id="IPR052728">
    <property type="entry name" value="O2_lipid_transport_reg"/>
</dbReference>
<feature type="signal peptide" evidence="2">
    <location>
        <begin position="1"/>
        <end position="15"/>
    </location>
</feature>
<feature type="chain" id="PRO_5040154857" description="Nose resistant-to-fluoxetine protein N-terminal domain-containing protein" evidence="2">
    <location>
        <begin position="16"/>
        <end position="719"/>
    </location>
</feature>